<gene>
    <name evidence="1" type="ORF">MuYL_1659</name>
</gene>
<reference evidence="1 2" key="1">
    <citation type="submission" date="2017-08" db="EMBL/GenBank/DDBJ databases">
        <title>Complete genome sequence of Mucilaginibacter sp. strain BJC16-A31.</title>
        <authorList>
            <consortium name="Henan University of Science and Technology"/>
            <person name="You X."/>
        </authorList>
    </citation>
    <scope>NUCLEOTIDE SEQUENCE [LARGE SCALE GENOMIC DNA]</scope>
    <source>
        <strain evidence="1 2">BJC16-A31</strain>
    </source>
</reference>
<sequence length="37" mass="4238">MIKLLHFFHFNYPGNMGPFQKDLTPFCLGARNARAPS</sequence>
<evidence type="ECO:0000313" key="1">
    <source>
        <dbReference type="EMBL" id="ASU33555.1"/>
    </source>
</evidence>
<protein>
    <submittedName>
        <fullName evidence="1">Uncharacterized protein</fullName>
    </submittedName>
</protein>
<accession>A0A223NUI8</accession>
<dbReference type="AlphaFoldDB" id="A0A223NUI8"/>
<evidence type="ECO:0000313" key="2">
    <source>
        <dbReference type="Proteomes" id="UP000215002"/>
    </source>
</evidence>
<dbReference type="EMBL" id="CP022743">
    <property type="protein sequence ID" value="ASU33555.1"/>
    <property type="molecule type" value="Genomic_DNA"/>
</dbReference>
<name>A0A223NUI8_9SPHI</name>
<dbReference type="KEGG" id="muc:MuYL_1659"/>
<dbReference type="Proteomes" id="UP000215002">
    <property type="component" value="Chromosome"/>
</dbReference>
<organism evidence="1 2">
    <name type="scientific">Mucilaginibacter xinganensis</name>
    <dbReference type="NCBI Taxonomy" id="1234841"/>
    <lineage>
        <taxon>Bacteria</taxon>
        <taxon>Pseudomonadati</taxon>
        <taxon>Bacteroidota</taxon>
        <taxon>Sphingobacteriia</taxon>
        <taxon>Sphingobacteriales</taxon>
        <taxon>Sphingobacteriaceae</taxon>
        <taxon>Mucilaginibacter</taxon>
    </lineage>
</organism>
<keyword evidence="2" id="KW-1185">Reference proteome</keyword>
<proteinExistence type="predicted"/>